<organism evidence="2 3">
    <name type="scientific">Novosphingobium aureum</name>
    <dbReference type="NCBI Taxonomy" id="2792964"/>
    <lineage>
        <taxon>Bacteria</taxon>
        <taxon>Pseudomonadati</taxon>
        <taxon>Pseudomonadota</taxon>
        <taxon>Alphaproteobacteria</taxon>
        <taxon>Sphingomonadales</taxon>
        <taxon>Sphingomonadaceae</taxon>
        <taxon>Novosphingobium</taxon>
    </lineage>
</organism>
<keyword evidence="3" id="KW-1185">Reference proteome</keyword>
<dbReference type="GO" id="GO:0008168">
    <property type="term" value="F:methyltransferase activity"/>
    <property type="evidence" value="ECO:0007669"/>
    <property type="project" value="UniProtKB-KW"/>
</dbReference>
<gene>
    <name evidence="2" type="ORF">I5E68_12615</name>
</gene>
<dbReference type="Pfam" id="PF08242">
    <property type="entry name" value="Methyltransf_12"/>
    <property type="match status" value="1"/>
</dbReference>
<evidence type="ECO:0000313" key="3">
    <source>
        <dbReference type="Proteomes" id="UP000617634"/>
    </source>
</evidence>
<dbReference type="PANTHER" id="PTHR43591">
    <property type="entry name" value="METHYLTRANSFERASE"/>
    <property type="match status" value="1"/>
</dbReference>
<evidence type="ECO:0000259" key="1">
    <source>
        <dbReference type="Pfam" id="PF08242"/>
    </source>
</evidence>
<dbReference type="SUPFAM" id="SSF53335">
    <property type="entry name" value="S-adenosyl-L-methionine-dependent methyltransferases"/>
    <property type="match status" value="1"/>
</dbReference>
<comment type="caution">
    <text evidence="2">The sequence shown here is derived from an EMBL/GenBank/DDBJ whole genome shotgun (WGS) entry which is preliminary data.</text>
</comment>
<name>A0A931HE79_9SPHN</name>
<dbReference type="Proteomes" id="UP000617634">
    <property type="component" value="Unassembled WGS sequence"/>
</dbReference>
<proteinExistence type="predicted"/>
<feature type="domain" description="Methyltransferase type 12" evidence="1">
    <location>
        <begin position="39"/>
        <end position="135"/>
    </location>
</feature>
<reference evidence="2" key="1">
    <citation type="submission" date="2020-11" db="EMBL/GenBank/DDBJ databases">
        <title>Novosphingobium aureum sp. nov., a marine bacterium isolated from sediment of a salt flat.</title>
        <authorList>
            <person name="Yoo Y."/>
            <person name="Kim J.-J."/>
        </authorList>
    </citation>
    <scope>NUCLEOTIDE SEQUENCE</scope>
    <source>
        <strain evidence="2">YJ-S2-02</strain>
    </source>
</reference>
<keyword evidence="2" id="KW-0489">Methyltransferase</keyword>
<accession>A0A931HE79</accession>
<dbReference type="CDD" id="cd02440">
    <property type="entry name" value="AdoMet_MTases"/>
    <property type="match status" value="1"/>
</dbReference>
<dbReference type="EMBL" id="JADZGI010000001">
    <property type="protein sequence ID" value="MBH0113788.1"/>
    <property type="molecule type" value="Genomic_DNA"/>
</dbReference>
<evidence type="ECO:0000313" key="2">
    <source>
        <dbReference type="EMBL" id="MBH0113788.1"/>
    </source>
</evidence>
<dbReference type="InterPro" id="IPR029063">
    <property type="entry name" value="SAM-dependent_MTases_sf"/>
</dbReference>
<dbReference type="GO" id="GO:0032259">
    <property type="term" value="P:methylation"/>
    <property type="evidence" value="ECO:0007669"/>
    <property type="project" value="UniProtKB-KW"/>
</dbReference>
<dbReference type="Gene3D" id="3.40.50.150">
    <property type="entry name" value="Vaccinia Virus protein VP39"/>
    <property type="match status" value="1"/>
</dbReference>
<dbReference type="InterPro" id="IPR013217">
    <property type="entry name" value="Methyltransf_12"/>
</dbReference>
<sequence length="201" mass="22261">MDKVYRWQRPIYDVTRKYYLFGRDRLIGELDARAGMAVLELGCGTGRNLELIAKAWPGARLYGLDISAEMLKSARGRLGGKGRLALGDATAFDAQALFERIGFDRIVLSYAVSMIPDWQRAVRRAAASLVPGGSLQVVDFGPCDGLPAPLRALLYRWLARFHVAPRLDLPALAAEIARNHGLACEVVRGPLGYYQMVRLSR</sequence>
<dbReference type="AlphaFoldDB" id="A0A931HE79"/>
<protein>
    <submittedName>
        <fullName evidence="2">Methyltransferase domain-containing protein</fullName>
    </submittedName>
</protein>
<keyword evidence="2" id="KW-0808">Transferase</keyword>